<keyword evidence="4" id="KW-1185">Reference proteome</keyword>
<keyword evidence="1" id="KW-0808">Transferase</keyword>
<evidence type="ECO:0000313" key="4">
    <source>
        <dbReference type="Proteomes" id="UP000509742"/>
    </source>
</evidence>
<dbReference type="InterPro" id="IPR001296">
    <property type="entry name" value="Glyco_trans_1"/>
</dbReference>
<dbReference type="CDD" id="cd03809">
    <property type="entry name" value="GT4_MtfB-like"/>
    <property type="match status" value="1"/>
</dbReference>
<sequence>MKKIVIDVTVLLEDLTGLGYYTLNLVQSLEKHFENRDDITIKLVAQDKLYNLAFFGSSAFFSGPVFFDSLTEFEQQHPLQDTNRVSEKLTQHAKPHILRRILGKIYRSVKKIIKESLLQGFYFLKYRYGMGFLFVKRCEALCNETFDLYIEPGFMTVPLRAKKILGAIHDLPLCDPQSWLMSKDDKARWEYYVQPRMSTYDSVVCFSEHVRADILKTFGFPNSKVHVIYHGLRDYKDTTPANLSPYLGEFILAVGAGSARKNVKRLVEAFQLLPQEIQQRYKVVFTGPGIKAGSCVGIEHCGIKPHSFIISLGYVSDSLLRTLYAHARVLWWGSLAEGFGWPMLEAMQAGCVVLASNVSCMPEILGDAGVYCDPYNVQDIAKQLEKALTDKELREQCIKNGLERVKKFDSHKSMQRHMEIIDEMLGFV</sequence>
<evidence type="ECO:0000313" key="3">
    <source>
        <dbReference type="EMBL" id="BCD46707.1"/>
    </source>
</evidence>
<evidence type="ECO:0000256" key="1">
    <source>
        <dbReference type="ARBA" id="ARBA00022679"/>
    </source>
</evidence>
<name>A0ABM7L1Q8_9HELI</name>
<accession>A0ABM7L1Q8</accession>
<feature type="domain" description="Glycosyl transferase family 1" evidence="2">
    <location>
        <begin position="249"/>
        <end position="402"/>
    </location>
</feature>
<dbReference type="Gene3D" id="3.40.50.2000">
    <property type="entry name" value="Glycogen Phosphorylase B"/>
    <property type="match status" value="2"/>
</dbReference>
<dbReference type="EMBL" id="AP023036">
    <property type="protein sequence ID" value="BCD46707.1"/>
    <property type="molecule type" value="Genomic_DNA"/>
</dbReference>
<dbReference type="SUPFAM" id="SSF53756">
    <property type="entry name" value="UDP-Glycosyltransferase/glycogen phosphorylase"/>
    <property type="match status" value="1"/>
</dbReference>
<organism evidence="3 4">
    <name type="scientific">Helicobacter suis</name>
    <dbReference type="NCBI Taxonomy" id="104628"/>
    <lineage>
        <taxon>Bacteria</taxon>
        <taxon>Pseudomonadati</taxon>
        <taxon>Campylobacterota</taxon>
        <taxon>Epsilonproteobacteria</taxon>
        <taxon>Campylobacterales</taxon>
        <taxon>Helicobacteraceae</taxon>
        <taxon>Helicobacter</taxon>
    </lineage>
</organism>
<dbReference type="PANTHER" id="PTHR46401">
    <property type="entry name" value="GLYCOSYLTRANSFERASE WBBK-RELATED"/>
    <property type="match status" value="1"/>
</dbReference>
<gene>
    <name evidence="3" type="ORF">NHP190020_17460</name>
</gene>
<evidence type="ECO:0000259" key="2">
    <source>
        <dbReference type="Pfam" id="PF00534"/>
    </source>
</evidence>
<dbReference type="Pfam" id="PF00534">
    <property type="entry name" value="Glycos_transf_1"/>
    <property type="match status" value="1"/>
</dbReference>
<reference evidence="3 4" key="1">
    <citation type="submission" date="2020-04" db="EMBL/GenBank/DDBJ databases">
        <title>Genomic analysis of gastric non-Helicobacter pylori Helicobacters isolated in Japan.</title>
        <authorList>
            <person name="Suzuki M."/>
            <person name="Rimbara E."/>
        </authorList>
    </citation>
    <scope>NUCLEOTIDE SEQUENCE [LARGE SCALE GENOMIC DNA]</scope>
    <source>
        <strain evidence="3 4">NHP19-0020</strain>
    </source>
</reference>
<proteinExistence type="predicted"/>
<dbReference type="PANTHER" id="PTHR46401:SF2">
    <property type="entry name" value="GLYCOSYLTRANSFERASE WBBK-RELATED"/>
    <property type="match status" value="1"/>
</dbReference>
<protein>
    <recommendedName>
        <fullName evidence="2">Glycosyl transferase family 1 domain-containing protein</fullName>
    </recommendedName>
</protein>
<dbReference type="RefSeq" id="WP_232088074.1">
    <property type="nucleotide sequence ID" value="NZ_AP023036.1"/>
</dbReference>
<dbReference type="Proteomes" id="UP000509742">
    <property type="component" value="Chromosome"/>
</dbReference>
<dbReference type="GeneID" id="56928707"/>